<dbReference type="AlphaFoldDB" id="X1L8T1"/>
<evidence type="ECO:0000256" key="1">
    <source>
        <dbReference type="ARBA" id="ARBA00008791"/>
    </source>
</evidence>
<feature type="domain" description="UspA" evidence="2">
    <location>
        <begin position="9"/>
        <end position="81"/>
    </location>
</feature>
<dbReference type="InterPro" id="IPR014729">
    <property type="entry name" value="Rossmann-like_a/b/a_fold"/>
</dbReference>
<sequence>LYQNVLKEAEEKVKEEYPGVKTESILKEGRPSATIVEQAEKDDVDIIVMGSRGIGGYTGWILGSTSRRVVDSCTKPILIVK</sequence>
<evidence type="ECO:0000259" key="2">
    <source>
        <dbReference type="Pfam" id="PF00582"/>
    </source>
</evidence>
<name>X1L8T1_9ZZZZ</name>
<comment type="similarity">
    <text evidence="1">Belongs to the universal stress protein A family.</text>
</comment>
<reference evidence="3" key="1">
    <citation type="journal article" date="2014" name="Front. Microbiol.">
        <title>High frequency of phylogenetically diverse reductive dehalogenase-homologous genes in deep subseafloor sedimentary metagenomes.</title>
        <authorList>
            <person name="Kawai M."/>
            <person name="Futagami T."/>
            <person name="Toyoda A."/>
            <person name="Takaki Y."/>
            <person name="Nishi S."/>
            <person name="Hori S."/>
            <person name="Arai W."/>
            <person name="Tsubouchi T."/>
            <person name="Morono Y."/>
            <person name="Uchiyama I."/>
            <person name="Ito T."/>
            <person name="Fujiyama A."/>
            <person name="Inagaki F."/>
            <person name="Takami H."/>
        </authorList>
    </citation>
    <scope>NUCLEOTIDE SEQUENCE</scope>
    <source>
        <strain evidence="3">Expedition CK06-06</strain>
    </source>
</reference>
<dbReference type="SUPFAM" id="SSF52402">
    <property type="entry name" value="Adenine nucleotide alpha hydrolases-like"/>
    <property type="match status" value="1"/>
</dbReference>
<dbReference type="InterPro" id="IPR006016">
    <property type="entry name" value="UspA"/>
</dbReference>
<dbReference type="EMBL" id="BARV01012100">
    <property type="protein sequence ID" value="GAI02286.1"/>
    <property type="molecule type" value="Genomic_DNA"/>
</dbReference>
<accession>X1L8T1</accession>
<gene>
    <name evidence="3" type="ORF">S06H3_22589</name>
</gene>
<dbReference type="InterPro" id="IPR006015">
    <property type="entry name" value="Universal_stress_UspA"/>
</dbReference>
<dbReference type="PRINTS" id="PR01438">
    <property type="entry name" value="UNVRSLSTRESS"/>
</dbReference>
<dbReference type="PANTHER" id="PTHR46268">
    <property type="entry name" value="STRESS RESPONSE PROTEIN NHAX"/>
    <property type="match status" value="1"/>
</dbReference>
<organism evidence="3">
    <name type="scientific">marine sediment metagenome</name>
    <dbReference type="NCBI Taxonomy" id="412755"/>
    <lineage>
        <taxon>unclassified sequences</taxon>
        <taxon>metagenomes</taxon>
        <taxon>ecological metagenomes</taxon>
    </lineage>
</organism>
<proteinExistence type="inferred from homology"/>
<evidence type="ECO:0000313" key="3">
    <source>
        <dbReference type="EMBL" id="GAI02286.1"/>
    </source>
</evidence>
<dbReference type="CDD" id="cd00293">
    <property type="entry name" value="USP-like"/>
    <property type="match status" value="1"/>
</dbReference>
<dbReference type="Gene3D" id="3.40.50.620">
    <property type="entry name" value="HUPs"/>
    <property type="match status" value="1"/>
</dbReference>
<dbReference type="PANTHER" id="PTHR46268:SF6">
    <property type="entry name" value="UNIVERSAL STRESS PROTEIN UP12"/>
    <property type="match status" value="1"/>
</dbReference>
<protein>
    <recommendedName>
        <fullName evidence="2">UspA domain-containing protein</fullName>
    </recommendedName>
</protein>
<feature type="non-terminal residue" evidence="3">
    <location>
        <position position="1"/>
    </location>
</feature>
<comment type="caution">
    <text evidence="3">The sequence shown here is derived from an EMBL/GenBank/DDBJ whole genome shotgun (WGS) entry which is preliminary data.</text>
</comment>
<dbReference type="Pfam" id="PF00582">
    <property type="entry name" value="Usp"/>
    <property type="match status" value="1"/>
</dbReference>